<feature type="transmembrane region" description="Helical" evidence="1">
    <location>
        <begin position="135"/>
        <end position="155"/>
    </location>
</feature>
<comment type="caution">
    <text evidence="2">The sequence shown here is derived from an EMBL/GenBank/DDBJ whole genome shotgun (WGS) entry which is preliminary data.</text>
</comment>
<sequence>MAGLVGIIVGTVTLVMQLGAIRAFGLEQAQQAELVVRSCVLSAVSAAWIAIDRADLRAGKASPRTLVAVPVVVLLIALVMVRIGPRILGESALLVKGCGGLAALAGGVVGLLPVLGRGYVAPPVGVLLVTAGEQLASLMGAVAWTALPIGTLAVLAVARVARRSNPWAMALAAGAPLVVAALAAGVERGVVGASGPAQHRLWWLAAGCVLAGLLGLTTFLRPAPPEEADGPRARTRRP</sequence>
<dbReference type="AlphaFoldDB" id="A0A7W3LI67"/>
<feature type="transmembrane region" description="Helical" evidence="1">
    <location>
        <begin position="63"/>
        <end position="81"/>
    </location>
</feature>
<dbReference type="EMBL" id="JACJIA010000001">
    <property type="protein sequence ID" value="MBA8948570.1"/>
    <property type="molecule type" value="Genomic_DNA"/>
</dbReference>
<accession>A0A7W3LI67</accession>
<evidence type="ECO:0000313" key="3">
    <source>
        <dbReference type="Proteomes" id="UP000572680"/>
    </source>
</evidence>
<reference evidence="2 3" key="1">
    <citation type="submission" date="2020-08" db="EMBL/GenBank/DDBJ databases">
        <title>Genomic Encyclopedia of Type Strains, Phase IV (KMG-IV): sequencing the most valuable type-strain genomes for metagenomic binning, comparative biology and taxonomic classification.</title>
        <authorList>
            <person name="Goeker M."/>
        </authorList>
    </citation>
    <scope>NUCLEOTIDE SEQUENCE [LARGE SCALE GENOMIC DNA]</scope>
    <source>
        <strain evidence="2 3">DSM 44197</strain>
    </source>
</reference>
<protein>
    <submittedName>
        <fullName evidence="2">Uncharacterized protein</fullName>
    </submittedName>
</protein>
<feature type="transmembrane region" description="Helical" evidence="1">
    <location>
        <begin position="6"/>
        <end position="25"/>
    </location>
</feature>
<keyword evidence="1" id="KW-0812">Transmembrane</keyword>
<keyword evidence="1" id="KW-0472">Membrane</keyword>
<feature type="transmembrane region" description="Helical" evidence="1">
    <location>
        <begin position="34"/>
        <end position="51"/>
    </location>
</feature>
<proteinExistence type="predicted"/>
<organism evidence="2 3">
    <name type="scientific">Actinomadura namibiensis</name>
    <dbReference type="NCBI Taxonomy" id="182080"/>
    <lineage>
        <taxon>Bacteria</taxon>
        <taxon>Bacillati</taxon>
        <taxon>Actinomycetota</taxon>
        <taxon>Actinomycetes</taxon>
        <taxon>Streptosporangiales</taxon>
        <taxon>Thermomonosporaceae</taxon>
        <taxon>Actinomadura</taxon>
    </lineage>
</organism>
<gene>
    <name evidence="2" type="ORF">HNR61_000168</name>
</gene>
<evidence type="ECO:0000256" key="1">
    <source>
        <dbReference type="SAM" id="Phobius"/>
    </source>
</evidence>
<dbReference type="Proteomes" id="UP000572680">
    <property type="component" value="Unassembled WGS sequence"/>
</dbReference>
<keyword evidence="1" id="KW-1133">Transmembrane helix</keyword>
<keyword evidence="3" id="KW-1185">Reference proteome</keyword>
<evidence type="ECO:0000313" key="2">
    <source>
        <dbReference type="EMBL" id="MBA8948570.1"/>
    </source>
</evidence>
<name>A0A7W3LI67_ACTNM</name>
<feature type="transmembrane region" description="Helical" evidence="1">
    <location>
        <begin position="201"/>
        <end position="220"/>
    </location>
</feature>
<dbReference type="RefSeq" id="WP_182841187.1">
    <property type="nucleotide sequence ID" value="NZ_BAAALP010000030.1"/>
</dbReference>
<feature type="transmembrane region" description="Helical" evidence="1">
    <location>
        <begin position="167"/>
        <end position="186"/>
    </location>
</feature>
<feature type="transmembrane region" description="Helical" evidence="1">
    <location>
        <begin position="93"/>
        <end position="115"/>
    </location>
</feature>